<sequence length="493" mass="55606">MASESTSTPGTGERWKAPYPPYDPGDPKGFSYETVVRRWPIIITGVIDRIHRLNHDATMASRSHPSEPGAGGNGKNDGEVNEKIEEGKGIIGKASKLKYDMARDRALEKIEDDGGLNVDIFNVELEELVKEGKGSWFKAPWLFAECYLYRLMRTWFAMTKHWNNFDPFFAQKEDSFRGSAAAVYQLASMMQELESEKEALIKEPARLEVLWDEMIQMCLWGNATDLSLLTNLTHEDIEKLQTVEKETRDARKEFILCDDSDAAWEALKSGSDRVDFILDNAGFEFFTDLVFADFLVTYTPYISRVVFHPKTIPWFVSDVNPPDLDSLLRALSSPSSFFSTPPSPAQASAVKALVERWKKYFDDGSFSLSVPRETGYGQKSGADFWTDPRAYWNLHLDDPEGLKSLEGSAVVVFKGDLNFRKLTGDVKWPCSTPFAEALGPLKGRIPILSLRTNKADVIVNVSEDVARDVERKDEKWRVNGKYALILFCAKDGV</sequence>
<evidence type="ECO:0000256" key="6">
    <source>
        <dbReference type="ARBA" id="ARBA00048809"/>
    </source>
</evidence>
<comment type="catalytic activity">
    <reaction evidence="6 7">
        <text>beta-D-fructose 6-phosphate = dihydroxyacetone + D-glyceraldehyde 3-phosphate</text>
        <dbReference type="Rhea" id="RHEA:28002"/>
        <dbReference type="ChEBI" id="CHEBI:16016"/>
        <dbReference type="ChEBI" id="CHEBI:57634"/>
        <dbReference type="ChEBI" id="CHEBI:59776"/>
    </reaction>
</comment>
<feature type="region of interest" description="Disordered" evidence="8">
    <location>
        <begin position="1"/>
        <end position="24"/>
    </location>
</feature>
<dbReference type="InterPro" id="IPR002791">
    <property type="entry name" value="ARMT1-like_metal-bd"/>
</dbReference>
<protein>
    <recommendedName>
        <fullName evidence="7">Sugar phosphate phosphatase</fullName>
        <ecNumber evidence="7">3.1.3.-</ecNumber>
    </recommendedName>
</protein>
<evidence type="ECO:0000256" key="5">
    <source>
        <dbReference type="ARBA" id="ARBA00023211"/>
    </source>
</evidence>
<comment type="domain">
    <text evidence="7">Subfamily III proteins have a conserved RTxK motif about 40-50 residues from the C-terminus; the threonine may be replaced by serine or cysteine.</text>
</comment>
<comment type="similarity">
    <text evidence="2 7">Belongs to the damage-control phosphatase family. Sugar phosphate phosphatase III subfamily.</text>
</comment>
<dbReference type="GO" id="GO:0046872">
    <property type="term" value="F:metal ion binding"/>
    <property type="evidence" value="ECO:0007669"/>
    <property type="project" value="UniProtKB-UniRule"/>
</dbReference>
<feature type="domain" description="Damage-control phosphatase ARMT1-like metal-binding" evidence="9">
    <location>
        <begin position="34"/>
        <end position="463"/>
    </location>
</feature>
<dbReference type="Gene3D" id="3.40.50.10880">
    <property type="entry name" value="Uncharacterised protein PF01937, DUF89, domain 3"/>
    <property type="match status" value="1"/>
</dbReference>
<dbReference type="Gene3D" id="1.20.930.60">
    <property type="match status" value="1"/>
</dbReference>
<evidence type="ECO:0000256" key="1">
    <source>
        <dbReference type="ARBA" id="ARBA00001326"/>
    </source>
</evidence>
<keyword evidence="3 7" id="KW-0479">Metal-binding</keyword>
<name>A0A164QJM7_9AGAM</name>
<comment type="cofactor">
    <cofactor evidence="7">
        <name>Mn(2+)</name>
        <dbReference type="ChEBI" id="CHEBI:29035"/>
    </cofactor>
    <cofactor evidence="7">
        <name>Ni(2+)</name>
        <dbReference type="ChEBI" id="CHEBI:49786"/>
    </cofactor>
</comment>
<dbReference type="GO" id="GO:0005634">
    <property type="term" value="C:nucleus"/>
    <property type="evidence" value="ECO:0007669"/>
    <property type="project" value="TreeGrafter"/>
</dbReference>
<evidence type="ECO:0000256" key="2">
    <source>
        <dbReference type="ARBA" id="ARBA00009519"/>
    </source>
</evidence>
<evidence type="ECO:0000256" key="7">
    <source>
        <dbReference type="RuleBase" id="RU367030"/>
    </source>
</evidence>
<dbReference type="EMBL" id="KV419425">
    <property type="protein sequence ID" value="KZS89719.1"/>
    <property type="molecule type" value="Genomic_DNA"/>
</dbReference>
<dbReference type="GO" id="GO:0097023">
    <property type="term" value="F:fructose 6-phosphate aldolase activity"/>
    <property type="evidence" value="ECO:0007669"/>
    <property type="project" value="RHEA"/>
</dbReference>
<gene>
    <name evidence="10" type="ORF">SISNIDRAFT_551918</name>
</gene>
<dbReference type="SUPFAM" id="SSF111321">
    <property type="entry name" value="AF1104-like"/>
    <property type="match status" value="1"/>
</dbReference>
<dbReference type="Pfam" id="PF01937">
    <property type="entry name" value="ARMT1-like_dom"/>
    <property type="match status" value="1"/>
</dbReference>
<dbReference type="GO" id="GO:0103026">
    <property type="term" value="F:fructose-1-phosphatase activity"/>
    <property type="evidence" value="ECO:0007669"/>
    <property type="project" value="RHEA"/>
</dbReference>
<feature type="compositionally biased region" description="Basic and acidic residues" evidence="8">
    <location>
        <begin position="76"/>
        <end position="85"/>
    </location>
</feature>
<proteinExistence type="inferred from homology"/>
<evidence type="ECO:0000256" key="4">
    <source>
        <dbReference type="ARBA" id="ARBA00022801"/>
    </source>
</evidence>
<evidence type="ECO:0000256" key="3">
    <source>
        <dbReference type="ARBA" id="ARBA00022723"/>
    </source>
</evidence>
<dbReference type="Proteomes" id="UP000076722">
    <property type="component" value="Unassembled WGS sequence"/>
</dbReference>
<evidence type="ECO:0000313" key="10">
    <source>
        <dbReference type="EMBL" id="KZS89719.1"/>
    </source>
</evidence>
<evidence type="ECO:0000313" key="11">
    <source>
        <dbReference type="Proteomes" id="UP000076722"/>
    </source>
</evidence>
<comment type="catalytic activity">
    <reaction evidence="1 7">
        <text>beta-D-fructose 1-phosphate + H2O = D-fructose + phosphate</text>
        <dbReference type="Rhea" id="RHEA:35603"/>
        <dbReference type="ChEBI" id="CHEBI:15377"/>
        <dbReference type="ChEBI" id="CHEBI:37721"/>
        <dbReference type="ChEBI" id="CHEBI:43474"/>
        <dbReference type="ChEBI" id="CHEBI:138881"/>
    </reaction>
</comment>
<organism evidence="10 11">
    <name type="scientific">Sistotremastrum niveocremeum HHB9708</name>
    <dbReference type="NCBI Taxonomy" id="1314777"/>
    <lineage>
        <taxon>Eukaryota</taxon>
        <taxon>Fungi</taxon>
        <taxon>Dikarya</taxon>
        <taxon>Basidiomycota</taxon>
        <taxon>Agaricomycotina</taxon>
        <taxon>Agaricomycetes</taxon>
        <taxon>Sistotremastrales</taxon>
        <taxon>Sistotremastraceae</taxon>
        <taxon>Sertulicium</taxon>
        <taxon>Sertulicium niveocremeum</taxon>
    </lineage>
</organism>
<keyword evidence="5 7" id="KW-0464">Manganese</keyword>
<evidence type="ECO:0000256" key="8">
    <source>
        <dbReference type="SAM" id="MobiDB-lite"/>
    </source>
</evidence>
<reference evidence="10 11" key="1">
    <citation type="journal article" date="2016" name="Mol. Biol. Evol.">
        <title>Comparative Genomics of Early-Diverging Mushroom-Forming Fungi Provides Insights into the Origins of Lignocellulose Decay Capabilities.</title>
        <authorList>
            <person name="Nagy L.G."/>
            <person name="Riley R."/>
            <person name="Tritt A."/>
            <person name="Adam C."/>
            <person name="Daum C."/>
            <person name="Floudas D."/>
            <person name="Sun H."/>
            <person name="Yadav J.S."/>
            <person name="Pangilinan J."/>
            <person name="Larsson K.H."/>
            <person name="Matsuura K."/>
            <person name="Barry K."/>
            <person name="Labutti K."/>
            <person name="Kuo R."/>
            <person name="Ohm R.A."/>
            <person name="Bhattacharya S.S."/>
            <person name="Shirouzu T."/>
            <person name="Yoshinaga Y."/>
            <person name="Martin F.M."/>
            <person name="Grigoriev I.V."/>
            <person name="Hibbett D.S."/>
        </authorList>
    </citation>
    <scope>NUCLEOTIDE SEQUENCE [LARGE SCALE GENOMIC DNA]</scope>
    <source>
        <strain evidence="10 11">HHB9708</strain>
    </source>
</reference>
<dbReference type="PANTHER" id="PTHR12260">
    <property type="entry name" value="DAMAGE-CONTROL PHOSPHATASE ARMT1"/>
    <property type="match status" value="1"/>
</dbReference>
<dbReference type="AlphaFoldDB" id="A0A164QJM7"/>
<dbReference type="STRING" id="1314777.A0A164QJM7"/>
<feature type="compositionally biased region" description="Polar residues" evidence="8">
    <location>
        <begin position="1"/>
        <end position="10"/>
    </location>
</feature>
<evidence type="ECO:0000259" key="9">
    <source>
        <dbReference type="Pfam" id="PF01937"/>
    </source>
</evidence>
<dbReference type="PANTHER" id="PTHR12260:SF6">
    <property type="entry name" value="DAMAGE-CONTROL PHOSPHATASE ARMT1"/>
    <property type="match status" value="1"/>
</dbReference>
<dbReference type="InterPro" id="IPR036075">
    <property type="entry name" value="ARMT-1-like_metal-bd_sf"/>
</dbReference>
<accession>A0A164QJM7</accession>
<keyword evidence="4 7" id="KW-0378">Hydrolase</keyword>
<dbReference type="OrthoDB" id="541375at2759"/>
<comment type="function">
    <text evidence="7">Metal-dependent phosphatase that shows phosphatase activity against several substrates, including fructose-1-phosphate and fructose-6-phosphate. Its preference for fructose-1-phosphate, a strong glycating agent that causes DNA damage rather than a canonical yeast metabolite, suggests a damage-control function in hexose phosphate metabolism.</text>
</comment>
<dbReference type="EC" id="3.1.3.-" evidence="7"/>
<dbReference type="InterPro" id="IPR039763">
    <property type="entry name" value="ARMT1"/>
</dbReference>
<keyword evidence="11" id="KW-1185">Reference proteome</keyword>
<dbReference type="GO" id="GO:0006974">
    <property type="term" value="P:DNA damage response"/>
    <property type="evidence" value="ECO:0007669"/>
    <property type="project" value="TreeGrafter"/>
</dbReference>
<feature type="region of interest" description="Disordered" evidence="8">
    <location>
        <begin position="58"/>
        <end position="85"/>
    </location>
</feature>